<dbReference type="GO" id="GO:0016020">
    <property type="term" value="C:membrane"/>
    <property type="evidence" value="ECO:0007669"/>
    <property type="project" value="InterPro"/>
</dbReference>
<evidence type="ECO:0000313" key="6">
    <source>
        <dbReference type="Proteomes" id="UP000051530"/>
    </source>
</evidence>
<organism evidence="5 6">
    <name type="scientific">Pseudoloma neurophilia</name>
    <dbReference type="NCBI Taxonomy" id="146866"/>
    <lineage>
        <taxon>Eukaryota</taxon>
        <taxon>Fungi</taxon>
        <taxon>Fungi incertae sedis</taxon>
        <taxon>Microsporidia</taxon>
        <taxon>Pseudoloma</taxon>
    </lineage>
</organism>
<dbReference type="GO" id="GO:0005794">
    <property type="term" value="C:Golgi apparatus"/>
    <property type="evidence" value="ECO:0007669"/>
    <property type="project" value="TreeGrafter"/>
</dbReference>
<protein>
    <submittedName>
        <fullName evidence="5">Glycolipid 2-alpha-mannosyltransferase (Alpha-1,2-mannosyltransferase)</fullName>
    </submittedName>
</protein>
<dbReference type="PANTHER" id="PTHR31121:SF6">
    <property type="entry name" value="ALPHA-1,2 MANNOSYLTRANSFERASE KTR1"/>
    <property type="match status" value="1"/>
</dbReference>
<feature type="active site" description="Nucleophile" evidence="3">
    <location>
        <position position="224"/>
    </location>
</feature>
<accession>A0A0R0LT98</accession>
<comment type="caution">
    <text evidence="5">The sequence shown here is derived from an EMBL/GenBank/DDBJ whole genome shotgun (WGS) entry which is preliminary data.</text>
</comment>
<dbReference type="InterPro" id="IPR029044">
    <property type="entry name" value="Nucleotide-diphossugar_trans"/>
</dbReference>
<dbReference type="PIRSF" id="PIRSF018153">
    <property type="entry name" value="Glyco_trans_15"/>
    <property type="match status" value="1"/>
</dbReference>
<dbReference type="EMBL" id="LGUB01000743">
    <property type="protein sequence ID" value="KRH92697.1"/>
    <property type="molecule type" value="Genomic_DNA"/>
</dbReference>
<dbReference type="Pfam" id="PF01793">
    <property type="entry name" value="Glyco_transf_15"/>
    <property type="match status" value="1"/>
</dbReference>
<keyword evidence="4" id="KW-0732">Signal</keyword>
<keyword evidence="5" id="KW-0328">Glycosyltransferase</keyword>
<dbReference type="GO" id="GO:0000026">
    <property type="term" value="F:alpha-1,2-mannosyltransferase activity"/>
    <property type="evidence" value="ECO:0007669"/>
    <property type="project" value="TreeGrafter"/>
</dbReference>
<keyword evidence="2 5" id="KW-0808">Transferase</keyword>
<dbReference type="VEuPathDB" id="MicrosporidiaDB:M153_3440000528"/>
<evidence type="ECO:0000256" key="1">
    <source>
        <dbReference type="ARBA" id="ARBA00007677"/>
    </source>
</evidence>
<proteinExistence type="inferred from homology"/>
<feature type="chain" id="PRO_5006398917" evidence="4">
    <location>
        <begin position="18"/>
        <end position="323"/>
    </location>
</feature>
<evidence type="ECO:0000256" key="2">
    <source>
        <dbReference type="ARBA" id="ARBA00022679"/>
    </source>
</evidence>
<sequence>MISVLLFLLSFFCKENAVIFFLCRNSDIDTLLNVLDNFEDIFNKRYKYPYLFANDQPFTADFIERVKSRISSSAEFIQLDQHEWEVPNWIDQNKLTQSLAFLEQKGIIHGGSLPYRKMCRFFSGFLHKNRYMLKYDYYWRIEPQHIRFLCKILYDPFEYMRRNNIEYGFNMNVREIMETIPSLWEHTINFVQNNKNIISNQKPLEQLIDENGNYTGCHFWTNFEIANLNFFRSEIYQKYFDYLDRTGNFFYERWGDAPVHSLAVGIFLGKRKIHFFDDIGYEHTGIIHCPTDPSMQVNCNCDPRNTIDEHPWSCIRKFIKEDL</sequence>
<dbReference type="PANTHER" id="PTHR31121">
    <property type="entry name" value="ALPHA-1,2 MANNOSYLTRANSFERASE KTR1"/>
    <property type="match status" value="1"/>
</dbReference>
<dbReference type="SUPFAM" id="SSF53448">
    <property type="entry name" value="Nucleotide-diphospho-sugar transferases"/>
    <property type="match status" value="1"/>
</dbReference>
<dbReference type="OrthoDB" id="439943at2759"/>
<keyword evidence="6" id="KW-1185">Reference proteome</keyword>
<evidence type="ECO:0000256" key="3">
    <source>
        <dbReference type="PIRSR" id="PIRSR018153-1"/>
    </source>
</evidence>
<dbReference type="FunFam" id="3.90.550.10:FF:000051">
    <property type="entry name" value="Alpha-1,2-mannosyltransferase (Ktr4)"/>
    <property type="match status" value="1"/>
</dbReference>
<dbReference type="GO" id="GO:0006487">
    <property type="term" value="P:protein N-linked glycosylation"/>
    <property type="evidence" value="ECO:0007669"/>
    <property type="project" value="TreeGrafter"/>
</dbReference>
<feature type="signal peptide" evidence="4">
    <location>
        <begin position="1"/>
        <end position="17"/>
    </location>
</feature>
<name>A0A0R0LT98_9MICR</name>
<comment type="similarity">
    <text evidence="1">Belongs to the glycosyltransferase 15 family.</text>
</comment>
<dbReference type="Gene3D" id="3.90.550.10">
    <property type="entry name" value="Spore Coat Polysaccharide Biosynthesis Protein SpsA, Chain A"/>
    <property type="match status" value="1"/>
</dbReference>
<evidence type="ECO:0000313" key="5">
    <source>
        <dbReference type="EMBL" id="KRH92697.1"/>
    </source>
</evidence>
<reference evidence="5 6" key="1">
    <citation type="submission" date="2015-07" db="EMBL/GenBank/DDBJ databases">
        <title>The genome of Pseudoloma neurophilia, a relevant intracellular parasite of the zebrafish.</title>
        <authorList>
            <person name="Ndikumana S."/>
            <person name="Pelin A."/>
            <person name="Sanders J."/>
            <person name="Corradi N."/>
        </authorList>
    </citation>
    <scope>NUCLEOTIDE SEQUENCE [LARGE SCALE GENOMIC DNA]</scope>
    <source>
        <strain evidence="5 6">MK1</strain>
    </source>
</reference>
<dbReference type="AlphaFoldDB" id="A0A0R0LT98"/>
<evidence type="ECO:0000256" key="4">
    <source>
        <dbReference type="SAM" id="SignalP"/>
    </source>
</evidence>
<dbReference type="GO" id="GO:0000032">
    <property type="term" value="P:cell wall mannoprotein biosynthetic process"/>
    <property type="evidence" value="ECO:0007669"/>
    <property type="project" value="TreeGrafter"/>
</dbReference>
<gene>
    <name evidence="5" type="ORF">M153_3440000528</name>
</gene>
<dbReference type="Proteomes" id="UP000051530">
    <property type="component" value="Unassembled WGS sequence"/>
</dbReference>
<dbReference type="InterPro" id="IPR002685">
    <property type="entry name" value="Glyco_trans_15"/>
</dbReference>